<keyword evidence="3" id="KW-1185">Reference proteome</keyword>
<sequence>MTATSSEAPAAGPPRKATFGNVLGSEWTKIRTVKSTFWTLLAGVVVSIGLSGLISLGFTSSYDQLSAEDKAQFDTAAFSLVGLNFGMVAFGVLGVLVITGEYATGMIRTSLTAMPRRTEYLAAKALALTGLVLVVGLVVSFASFFLAQLVYATKDLDGSLGDPGVLRAVIGGAVYLTLIALISLGVGMLLRHTAGAVTTVLGVLFVLPIIGSFLPGSWGDNLAKVLPSNAGGMMMSAREMDDALSPWAGGLVFALYTVVVLAAAFFSFNKRDA</sequence>
<reference evidence="2 3" key="1">
    <citation type="submission" date="2018-08" db="EMBL/GenBank/DDBJ databases">
        <title>Sequencing the genomes of 1000 actinobacteria strains.</title>
        <authorList>
            <person name="Klenk H.-P."/>
        </authorList>
    </citation>
    <scope>NUCLEOTIDE SEQUENCE [LARGE SCALE GENOMIC DNA]</scope>
    <source>
        <strain evidence="2 3">DSM 43927</strain>
    </source>
</reference>
<dbReference type="Pfam" id="PF12679">
    <property type="entry name" value="ABC2_membrane_2"/>
    <property type="match status" value="1"/>
</dbReference>
<dbReference type="GO" id="GO:0140359">
    <property type="term" value="F:ABC-type transporter activity"/>
    <property type="evidence" value="ECO:0007669"/>
    <property type="project" value="InterPro"/>
</dbReference>
<protein>
    <submittedName>
        <fullName evidence="2">ABC-2 family transporter</fullName>
    </submittedName>
</protein>
<feature type="transmembrane region" description="Helical" evidence="1">
    <location>
        <begin position="197"/>
        <end position="218"/>
    </location>
</feature>
<feature type="transmembrane region" description="Helical" evidence="1">
    <location>
        <begin position="37"/>
        <end position="58"/>
    </location>
</feature>
<keyword evidence="1" id="KW-0472">Membrane</keyword>
<feature type="transmembrane region" description="Helical" evidence="1">
    <location>
        <begin position="165"/>
        <end position="190"/>
    </location>
</feature>
<dbReference type="RefSeq" id="WP_116024905.1">
    <property type="nucleotide sequence ID" value="NZ_QTTT01000001.1"/>
</dbReference>
<evidence type="ECO:0000313" key="3">
    <source>
        <dbReference type="Proteomes" id="UP000256661"/>
    </source>
</evidence>
<keyword evidence="1" id="KW-0812">Transmembrane</keyword>
<dbReference type="PANTHER" id="PTHR37305">
    <property type="entry name" value="INTEGRAL MEMBRANE PROTEIN-RELATED"/>
    <property type="match status" value="1"/>
</dbReference>
<dbReference type="PANTHER" id="PTHR37305:SF1">
    <property type="entry name" value="MEMBRANE PROTEIN"/>
    <property type="match status" value="1"/>
</dbReference>
<proteinExistence type="predicted"/>
<dbReference type="AlphaFoldDB" id="A0A3D9SYM4"/>
<comment type="caution">
    <text evidence="2">The sequence shown here is derived from an EMBL/GenBank/DDBJ whole genome shotgun (WGS) entry which is preliminary data.</text>
</comment>
<name>A0A3D9SYM4_9ACTN</name>
<feature type="transmembrane region" description="Helical" evidence="1">
    <location>
        <begin position="244"/>
        <end position="268"/>
    </location>
</feature>
<dbReference type="OrthoDB" id="3297477at2"/>
<evidence type="ECO:0000313" key="2">
    <source>
        <dbReference type="EMBL" id="REE99630.1"/>
    </source>
</evidence>
<dbReference type="EMBL" id="QTTT01000001">
    <property type="protein sequence ID" value="REE99630.1"/>
    <property type="molecule type" value="Genomic_DNA"/>
</dbReference>
<feature type="transmembrane region" description="Helical" evidence="1">
    <location>
        <begin position="121"/>
        <end position="145"/>
    </location>
</feature>
<gene>
    <name evidence="2" type="ORF">DFJ69_5143</name>
</gene>
<organism evidence="2 3">
    <name type="scientific">Thermomonospora umbrina</name>
    <dbReference type="NCBI Taxonomy" id="111806"/>
    <lineage>
        <taxon>Bacteria</taxon>
        <taxon>Bacillati</taxon>
        <taxon>Actinomycetota</taxon>
        <taxon>Actinomycetes</taxon>
        <taxon>Streptosporangiales</taxon>
        <taxon>Thermomonosporaceae</taxon>
        <taxon>Thermomonospora</taxon>
    </lineage>
</organism>
<dbReference type="GO" id="GO:0005886">
    <property type="term" value="C:plasma membrane"/>
    <property type="evidence" value="ECO:0007669"/>
    <property type="project" value="UniProtKB-SubCell"/>
</dbReference>
<dbReference type="Proteomes" id="UP000256661">
    <property type="component" value="Unassembled WGS sequence"/>
</dbReference>
<keyword evidence="1" id="KW-1133">Transmembrane helix</keyword>
<accession>A0A3D9SYM4</accession>
<feature type="transmembrane region" description="Helical" evidence="1">
    <location>
        <begin position="78"/>
        <end position="100"/>
    </location>
</feature>
<evidence type="ECO:0000256" key="1">
    <source>
        <dbReference type="SAM" id="Phobius"/>
    </source>
</evidence>